<keyword evidence="2" id="KW-1185">Reference proteome</keyword>
<organism evidence="1 2">
    <name type="scientific">Sarocladium strictum</name>
    <name type="common">Black bundle disease fungus</name>
    <name type="synonym">Acremonium strictum</name>
    <dbReference type="NCBI Taxonomy" id="5046"/>
    <lineage>
        <taxon>Eukaryota</taxon>
        <taxon>Fungi</taxon>
        <taxon>Dikarya</taxon>
        <taxon>Ascomycota</taxon>
        <taxon>Pezizomycotina</taxon>
        <taxon>Sordariomycetes</taxon>
        <taxon>Hypocreomycetidae</taxon>
        <taxon>Hypocreales</taxon>
        <taxon>Sarocladiaceae</taxon>
        <taxon>Sarocladium</taxon>
    </lineage>
</organism>
<comment type="caution">
    <text evidence="1">The sequence shown here is derived from an EMBL/GenBank/DDBJ whole genome shotgun (WGS) entry which is preliminary data.</text>
</comment>
<dbReference type="AlphaFoldDB" id="A0AA39GD76"/>
<gene>
    <name evidence="1" type="ORF">NLU13_7655</name>
</gene>
<protein>
    <submittedName>
        <fullName evidence="1">Uncharacterized protein</fullName>
    </submittedName>
</protein>
<sequence length="133" mass="14660">MRVTLEFPENSPEIYNGGEAQLSTTSLPNVGTAVVGLLPQLEEIRTRAVWRPRTHGAPVDLDLDVVADDAVGRFCTGTHDFPTIIDILLKSIMHPNHGSKFVKNDNELSRMEPATEEYLTELIDTVVPASYGQ</sequence>
<proteinExistence type="predicted"/>
<reference evidence="1" key="1">
    <citation type="submission" date="2022-10" db="EMBL/GenBank/DDBJ databases">
        <title>Determination and structural analysis of whole genome sequence of Sarocladium strictum F4-1.</title>
        <authorList>
            <person name="Hu L."/>
            <person name="Jiang Y."/>
        </authorList>
    </citation>
    <scope>NUCLEOTIDE SEQUENCE</scope>
    <source>
        <strain evidence="1">F4-1</strain>
    </source>
</reference>
<dbReference type="EMBL" id="JAPDFR010000007">
    <property type="protein sequence ID" value="KAK0385177.1"/>
    <property type="molecule type" value="Genomic_DNA"/>
</dbReference>
<dbReference type="Proteomes" id="UP001175261">
    <property type="component" value="Unassembled WGS sequence"/>
</dbReference>
<evidence type="ECO:0000313" key="2">
    <source>
        <dbReference type="Proteomes" id="UP001175261"/>
    </source>
</evidence>
<evidence type="ECO:0000313" key="1">
    <source>
        <dbReference type="EMBL" id="KAK0385177.1"/>
    </source>
</evidence>
<name>A0AA39GD76_SARSR</name>
<accession>A0AA39GD76</accession>